<dbReference type="SUPFAM" id="SSF56796">
    <property type="entry name" value="Dehydroquinate synthase-like"/>
    <property type="match status" value="1"/>
</dbReference>
<dbReference type="Proteomes" id="UP000016923">
    <property type="component" value="Unassembled WGS sequence"/>
</dbReference>
<dbReference type="HOGENOM" id="CLU_1240146_0_0_1"/>
<dbReference type="STRING" id="1262450.S3CCQ7"/>
<feature type="domain" description="Fe-containing alcohol dehydrogenase-like C-terminal" evidence="2">
    <location>
        <begin position="59"/>
        <end position="248"/>
    </location>
</feature>
<gene>
    <name evidence="3" type="ORF">F503_05787</name>
</gene>
<dbReference type="InterPro" id="IPR039697">
    <property type="entry name" value="Alcohol_dehydrogenase_Fe"/>
</dbReference>
<accession>S3CCQ7</accession>
<dbReference type="PANTHER" id="PTHR11496">
    <property type="entry name" value="ALCOHOL DEHYDROGENASE"/>
    <property type="match status" value="1"/>
</dbReference>
<dbReference type="Gene3D" id="1.20.1090.10">
    <property type="entry name" value="Dehydroquinate synthase-like - alpha domain"/>
    <property type="match status" value="1"/>
</dbReference>
<proteinExistence type="predicted"/>
<dbReference type="GO" id="GO:0005739">
    <property type="term" value="C:mitochondrion"/>
    <property type="evidence" value="ECO:0007669"/>
    <property type="project" value="TreeGrafter"/>
</dbReference>
<dbReference type="PANTHER" id="PTHR11496:SF107">
    <property type="entry name" value="ALCOHOL DEHYDROGENASE, PUTATIVE (AFU_ORTHOLOGUE AFUA_1G06800)-RELATED"/>
    <property type="match status" value="1"/>
</dbReference>
<evidence type="ECO:0000313" key="4">
    <source>
        <dbReference type="Proteomes" id="UP000016923"/>
    </source>
</evidence>
<dbReference type="OrthoDB" id="339764at2759"/>
<dbReference type="InterPro" id="IPR056798">
    <property type="entry name" value="ADH_Fe_C"/>
</dbReference>
<evidence type="ECO:0000259" key="2">
    <source>
        <dbReference type="Pfam" id="PF25137"/>
    </source>
</evidence>
<evidence type="ECO:0000313" key="3">
    <source>
        <dbReference type="EMBL" id="EPE10692.1"/>
    </source>
</evidence>
<dbReference type="EMBL" id="KE148146">
    <property type="protein sequence ID" value="EPE10692.1"/>
    <property type="molecule type" value="Genomic_DNA"/>
</dbReference>
<name>S3CCQ7_OPHP1</name>
<feature type="region of interest" description="Disordered" evidence="1">
    <location>
        <begin position="1"/>
        <end position="33"/>
    </location>
</feature>
<dbReference type="GO" id="GO:0004022">
    <property type="term" value="F:alcohol dehydrogenase (NAD+) activity"/>
    <property type="evidence" value="ECO:0007669"/>
    <property type="project" value="TreeGrafter"/>
</dbReference>
<protein>
    <submittedName>
        <fullName evidence="3">Fe-containing alcohol</fullName>
    </submittedName>
</protein>
<sequence>MCATTTLSAGEHSTFGGATDERSRRKQLFQDPSPDAGQRVIVIDLRLTLTAPLGVWLSTAMRAVDHCVETVCSVSPVPEATEAALKGIRQLVPARKMLTISMRVSRQSMKGAVLYNVKLGASHGIGHQLGPLGVRHAETTCVLLPAVLKYNVRVNGAQQKLVLDALRAEPVVADVLQNGYSLEKGIADLGDAIDTIIRARGLPRVRSHYGIGRDKLHGIAAAGLADWMCRTNPVPLETKEQVWDILEQCLWLDSTDLRFISRLK</sequence>
<organism evidence="3 4">
    <name type="scientific">Ophiostoma piceae (strain UAMH 11346)</name>
    <name type="common">Sap stain fungus</name>
    <dbReference type="NCBI Taxonomy" id="1262450"/>
    <lineage>
        <taxon>Eukaryota</taxon>
        <taxon>Fungi</taxon>
        <taxon>Dikarya</taxon>
        <taxon>Ascomycota</taxon>
        <taxon>Pezizomycotina</taxon>
        <taxon>Sordariomycetes</taxon>
        <taxon>Sordariomycetidae</taxon>
        <taxon>Ophiostomatales</taxon>
        <taxon>Ophiostomataceae</taxon>
        <taxon>Ophiostoma</taxon>
    </lineage>
</organism>
<reference evidence="3 4" key="1">
    <citation type="journal article" date="2013" name="BMC Genomics">
        <title>The genome and transcriptome of the pine saprophyte Ophiostoma piceae, and a comparison with the bark beetle-associated pine pathogen Grosmannia clavigera.</title>
        <authorList>
            <person name="Haridas S."/>
            <person name="Wang Y."/>
            <person name="Lim L."/>
            <person name="Massoumi Alamouti S."/>
            <person name="Jackman S."/>
            <person name="Docking R."/>
            <person name="Robertson G."/>
            <person name="Birol I."/>
            <person name="Bohlmann J."/>
            <person name="Breuil C."/>
        </authorList>
    </citation>
    <scope>NUCLEOTIDE SEQUENCE [LARGE SCALE GENOMIC DNA]</scope>
    <source>
        <strain evidence="3 4">UAMH 11346</strain>
    </source>
</reference>
<dbReference type="Pfam" id="PF25137">
    <property type="entry name" value="ADH_Fe_C"/>
    <property type="match status" value="1"/>
</dbReference>
<evidence type="ECO:0000256" key="1">
    <source>
        <dbReference type="SAM" id="MobiDB-lite"/>
    </source>
</evidence>
<keyword evidence="4" id="KW-1185">Reference proteome</keyword>
<dbReference type="AlphaFoldDB" id="S3CCQ7"/>
<dbReference type="VEuPathDB" id="FungiDB:F503_05787"/>
<dbReference type="eggNOG" id="KOG3857">
    <property type="taxonomic scope" value="Eukaryota"/>
</dbReference>